<proteinExistence type="predicted"/>
<dbReference type="OrthoDB" id="9770537at2"/>
<keyword evidence="1" id="KW-0560">Oxidoreductase</keyword>
<comment type="caution">
    <text evidence="3">The sequence shown here is derived from an EMBL/GenBank/DDBJ whole genome shotgun (WGS) entry which is preliminary data.</text>
</comment>
<dbReference type="InterPro" id="IPR044151">
    <property type="entry name" value="ALDH_KGSADH"/>
</dbReference>
<dbReference type="Gene3D" id="3.40.309.10">
    <property type="entry name" value="Aldehyde Dehydrogenase, Chain A, domain 2"/>
    <property type="match status" value="1"/>
</dbReference>
<dbReference type="PANTHER" id="PTHR43353:SF3">
    <property type="entry name" value="ALDEHYDE DEHYDROGENASE-RELATED"/>
    <property type="match status" value="1"/>
</dbReference>
<dbReference type="InterPro" id="IPR050740">
    <property type="entry name" value="Aldehyde_DH_Superfamily"/>
</dbReference>
<dbReference type="Proteomes" id="UP000298468">
    <property type="component" value="Unassembled WGS sequence"/>
</dbReference>
<dbReference type="AlphaFoldDB" id="A0A4R9BVL8"/>
<evidence type="ECO:0000313" key="3">
    <source>
        <dbReference type="EMBL" id="TFD90636.1"/>
    </source>
</evidence>
<dbReference type="InterPro" id="IPR015590">
    <property type="entry name" value="Aldehyde_DH_dom"/>
</dbReference>
<dbReference type="CDD" id="cd07129">
    <property type="entry name" value="ALDH_KGSADH"/>
    <property type="match status" value="1"/>
</dbReference>
<name>A0A4R9BVL8_9MICO</name>
<dbReference type="GO" id="GO:0016620">
    <property type="term" value="F:oxidoreductase activity, acting on the aldehyde or oxo group of donors, NAD or NADP as acceptor"/>
    <property type="evidence" value="ECO:0007669"/>
    <property type="project" value="InterPro"/>
</dbReference>
<gene>
    <name evidence="3" type="ORF">E3T61_10095</name>
</gene>
<evidence type="ECO:0000313" key="4">
    <source>
        <dbReference type="Proteomes" id="UP000298468"/>
    </source>
</evidence>
<dbReference type="EMBL" id="SOHM01000022">
    <property type="protein sequence ID" value="TFD90636.1"/>
    <property type="molecule type" value="Genomic_DNA"/>
</dbReference>
<dbReference type="InterPro" id="IPR016161">
    <property type="entry name" value="Ald_DH/histidinol_DH"/>
</dbReference>
<dbReference type="InterPro" id="IPR016163">
    <property type="entry name" value="Ald_DH_C"/>
</dbReference>
<protein>
    <submittedName>
        <fullName evidence="3">Aldehyde dehydrogenase (NADP(+))</fullName>
    </submittedName>
</protein>
<dbReference type="Pfam" id="PF00171">
    <property type="entry name" value="Aldedh"/>
    <property type="match status" value="1"/>
</dbReference>
<dbReference type="PANTHER" id="PTHR43353">
    <property type="entry name" value="SUCCINATE-SEMIALDEHYDE DEHYDROGENASE, MITOCHONDRIAL"/>
    <property type="match status" value="1"/>
</dbReference>
<dbReference type="InterPro" id="IPR016162">
    <property type="entry name" value="Ald_DH_N"/>
</dbReference>
<reference evidence="3 4" key="1">
    <citation type="submission" date="2019-03" db="EMBL/GenBank/DDBJ databases">
        <title>Genomics of glacier-inhabiting Cryobacterium strains.</title>
        <authorList>
            <person name="Liu Q."/>
            <person name="Xin Y.-H."/>
        </authorList>
    </citation>
    <scope>NUCLEOTIDE SEQUENCE [LARGE SCALE GENOMIC DNA]</scope>
    <source>
        <strain evidence="3 4">Sr59</strain>
    </source>
</reference>
<dbReference type="RefSeq" id="WP_134640736.1">
    <property type="nucleotide sequence ID" value="NZ_SOHM01000022.1"/>
</dbReference>
<evidence type="ECO:0000256" key="1">
    <source>
        <dbReference type="ARBA" id="ARBA00023002"/>
    </source>
</evidence>
<evidence type="ECO:0000259" key="2">
    <source>
        <dbReference type="Pfam" id="PF00171"/>
    </source>
</evidence>
<feature type="domain" description="Aldehyde dehydrogenase" evidence="2">
    <location>
        <begin position="11"/>
        <end position="425"/>
    </location>
</feature>
<accession>A0A4R9BVL8</accession>
<sequence length="492" mass="50403">MSTTTTAPTTTTVPDLTALTTAAARAARILARSSAETRAGWLEAIADSLDAHRDELVAIADTETHLGVPRLTGEVGRTTGQLRLFARVLRDGGYLEATIDHANPASTPPAPDLRRLLVPLGPVAVFSASNFPFAFSVAGGDTASALAVGCPVIVKAHSGHIRLSHRTAELVTAALREAGAPDGSFALIEGRQAGIALVQDPRITAVSFTGSVAGGRALFDLASARPEPIPFYGELGSINPVVITAAAAAARGGDLATGLAGSFTLGAGQFCTKPGVVFVPAGAGFEAALVTAVGDRAPQSMLTDRITDAFRAGISTLGEHTGVEVLLSPDTGTGTDAPAGARPAVIATTAAAVIADPRTLLEEVFGPTTLLVRYAGAAELDEALRLLPGSLTATLHAVPGDDTELIVERLAHRAGRVLFAGWPTGVAVNWAQQHGGPWPATTTPHTSVGATAVRRFLRPLAFQDAPESSLPAALHDANPLGIPRRVDGVLEL</sequence>
<keyword evidence="4" id="KW-1185">Reference proteome</keyword>
<dbReference type="Gene3D" id="3.40.605.10">
    <property type="entry name" value="Aldehyde Dehydrogenase, Chain A, domain 1"/>
    <property type="match status" value="1"/>
</dbReference>
<dbReference type="SUPFAM" id="SSF53720">
    <property type="entry name" value="ALDH-like"/>
    <property type="match status" value="1"/>
</dbReference>
<organism evidence="3 4">
    <name type="scientific">Cryobacterium lactosi</name>
    <dbReference type="NCBI Taxonomy" id="1259202"/>
    <lineage>
        <taxon>Bacteria</taxon>
        <taxon>Bacillati</taxon>
        <taxon>Actinomycetota</taxon>
        <taxon>Actinomycetes</taxon>
        <taxon>Micrococcales</taxon>
        <taxon>Microbacteriaceae</taxon>
        <taxon>Cryobacterium</taxon>
    </lineage>
</organism>